<dbReference type="InterPro" id="IPR012480">
    <property type="entry name" value="Hepar_II_III_C"/>
</dbReference>
<keyword evidence="6" id="KW-1185">Reference proteome</keyword>
<evidence type="ECO:0000259" key="4">
    <source>
        <dbReference type="Pfam" id="PF07940"/>
    </source>
</evidence>
<organism evidence="5 6">
    <name type="scientific">Coprinopsis marcescibilis</name>
    <name type="common">Agaric fungus</name>
    <name type="synonym">Psathyrella marcescibilis</name>
    <dbReference type="NCBI Taxonomy" id="230819"/>
    <lineage>
        <taxon>Eukaryota</taxon>
        <taxon>Fungi</taxon>
        <taxon>Dikarya</taxon>
        <taxon>Basidiomycota</taxon>
        <taxon>Agaricomycotina</taxon>
        <taxon>Agaricomycetes</taxon>
        <taxon>Agaricomycetidae</taxon>
        <taxon>Agaricales</taxon>
        <taxon>Agaricineae</taxon>
        <taxon>Psathyrellaceae</taxon>
        <taxon>Coprinopsis</taxon>
    </lineage>
</organism>
<feature type="domain" description="Heparinase II/III-like C-terminal" evidence="4">
    <location>
        <begin position="515"/>
        <end position="705"/>
    </location>
</feature>
<evidence type="ECO:0000256" key="1">
    <source>
        <dbReference type="ARBA" id="ARBA00004196"/>
    </source>
</evidence>
<dbReference type="Gene3D" id="1.50.10.100">
    <property type="entry name" value="Chondroitin AC/alginate lyase"/>
    <property type="match status" value="1"/>
</dbReference>
<reference evidence="5 6" key="1">
    <citation type="journal article" date="2019" name="Nat. Ecol. Evol.">
        <title>Megaphylogeny resolves global patterns of mushroom evolution.</title>
        <authorList>
            <person name="Varga T."/>
            <person name="Krizsan K."/>
            <person name="Foldi C."/>
            <person name="Dima B."/>
            <person name="Sanchez-Garcia M."/>
            <person name="Sanchez-Ramirez S."/>
            <person name="Szollosi G.J."/>
            <person name="Szarkandi J.G."/>
            <person name="Papp V."/>
            <person name="Albert L."/>
            <person name="Andreopoulos W."/>
            <person name="Angelini C."/>
            <person name="Antonin V."/>
            <person name="Barry K.W."/>
            <person name="Bougher N.L."/>
            <person name="Buchanan P."/>
            <person name="Buyck B."/>
            <person name="Bense V."/>
            <person name="Catcheside P."/>
            <person name="Chovatia M."/>
            <person name="Cooper J."/>
            <person name="Damon W."/>
            <person name="Desjardin D."/>
            <person name="Finy P."/>
            <person name="Geml J."/>
            <person name="Haridas S."/>
            <person name="Hughes K."/>
            <person name="Justo A."/>
            <person name="Karasinski D."/>
            <person name="Kautmanova I."/>
            <person name="Kiss B."/>
            <person name="Kocsube S."/>
            <person name="Kotiranta H."/>
            <person name="LaButti K.M."/>
            <person name="Lechner B.E."/>
            <person name="Liimatainen K."/>
            <person name="Lipzen A."/>
            <person name="Lukacs Z."/>
            <person name="Mihaltcheva S."/>
            <person name="Morgado L.N."/>
            <person name="Niskanen T."/>
            <person name="Noordeloos M.E."/>
            <person name="Ohm R.A."/>
            <person name="Ortiz-Santana B."/>
            <person name="Ovrebo C."/>
            <person name="Racz N."/>
            <person name="Riley R."/>
            <person name="Savchenko A."/>
            <person name="Shiryaev A."/>
            <person name="Soop K."/>
            <person name="Spirin V."/>
            <person name="Szebenyi C."/>
            <person name="Tomsovsky M."/>
            <person name="Tulloss R.E."/>
            <person name="Uehling J."/>
            <person name="Grigoriev I.V."/>
            <person name="Vagvolgyi C."/>
            <person name="Papp T."/>
            <person name="Martin F.M."/>
            <person name="Miettinen O."/>
            <person name="Hibbett D.S."/>
            <person name="Nagy L.G."/>
        </authorList>
    </citation>
    <scope>NUCLEOTIDE SEQUENCE [LARGE SCALE GENOMIC DNA]</scope>
    <source>
        <strain evidence="5 6">CBS 121175</strain>
    </source>
</reference>
<evidence type="ECO:0000313" key="6">
    <source>
        <dbReference type="Proteomes" id="UP000307440"/>
    </source>
</evidence>
<name>A0A5C3KSK7_COPMA</name>
<feature type="region of interest" description="Disordered" evidence="2">
    <location>
        <begin position="65"/>
        <end position="100"/>
    </location>
</feature>
<dbReference type="PANTHER" id="PTHR38045:SF1">
    <property type="entry name" value="HEPARINASE II_III-LIKE PROTEIN"/>
    <property type="match status" value="1"/>
</dbReference>
<dbReference type="SUPFAM" id="SSF48230">
    <property type="entry name" value="Chondroitin AC/alginate lyase"/>
    <property type="match status" value="1"/>
</dbReference>
<dbReference type="InterPro" id="IPR008929">
    <property type="entry name" value="Chondroitin_lyas"/>
</dbReference>
<comment type="subcellular location">
    <subcellularLocation>
        <location evidence="1">Cell envelope</location>
    </subcellularLocation>
</comment>
<keyword evidence="3" id="KW-0472">Membrane</keyword>
<dbReference type="AlphaFoldDB" id="A0A5C3KSK7"/>
<evidence type="ECO:0000256" key="2">
    <source>
        <dbReference type="SAM" id="MobiDB-lite"/>
    </source>
</evidence>
<proteinExistence type="predicted"/>
<accession>A0A5C3KSK7</accession>
<sequence length="795" mass="86400">MSYQQYDNTPYKESNAAYAESSTGFLPPRGPVAPQKRGLSPWIKFGVPIFIVVAVGAVVGGVLGSRKSSTSGTGNGTTAGGAAGNNGNGNGNGGRPATGTGAGSGNNLAIATATDLLAAGRFAVTTNTQYMVPVYPTSVTNSALFAAPTIAANAATWPNDPFTPANPNPLEVRPDRPRLIAPTYKWDALANLIQSDPYLQGWNETIFGNATAYRSSPMIVYNMDGESGILDNAREFKMRIKAYGYAYRVSRNTEWADRAYAEIEHVTAPGFGPDDDTKWNPGHFLDTAEYAAAFGIAYDWFHDVFTDDQKAYIRQSLVQYALGHGRDVYENGATFGWWRTGINGNWNCVCNGGLTIASLAILGEDDSGLAETLLRLTVDNAKENCARAVTEDGSWMESPNYWYFGTTGHAEMTSALLTATGSDYGMLDINPNYWRTGTFHMYVYGPTSLFDFGDHGPNKFSTTANCMFLIGDRTNHPEFILHQREQHDAAEPWSMFWYNPAATGAFWSGLALDNFFDAPAVQWASMRSSWTDPNALYVAIKAGLNQDHQTHNDLDVGDFVLDALGTRWAGELGSGNYLNSDFFLSQDQDAGRWRYYRKHTAGQNTIMINRANQNVESAPTVQHGSSGTVQGDSTDISIPSDSTAFWTTDMTSAYFEATSVRRGIRLLNARRQVLLQDEVDAQADFQWRMHTNATVTVTGTTAQLELDGETMSVSLLDAPAGAEFSVLPAERQGLEPAPNNPDQENPGVSVLAISVPAGSHTLRVLFNPQWPGMAAGDFVTPPNVPLADWGLRSHD</sequence>
<keyword evidence="3" id="KW-0812">Transmembrane</keyword>
<feature type="compositionally biased region" description="Gly residues" evidence="2">
    <location>
        <begin position="73"/>
        <end position="100"/>
    </location>
</feature>
<evidence type="ECO:0000313" key="5">
    <source>
        <dbReference type="EMBL" id="TFK22803.1"/>
    </source>
</evidence>
<dbReference type="STRING" id="230819.A0A5C3KSK7"/>
<keyword evidence="3" id="KW-1133">Transmembrane helix</keyword>
<dbReference type="EMBL" id="ML210232">
    <property type="protein sequence ID" value="TFK22803.1"/>
    <property type="molecule type" value="Genomic_DNA"/>
</dbReference>
<protein>
    <submittedName>
        <fullName evidence="5">Heparinase II/III family protein</fullName>
    </submittedName>
</protein>
<dbReference type="Gene3D" id="2.70.98.70">
    <property type="match status" value="1"/>
</dbReference>
<dbReference type="Pfam" id="PF07940">
    <property type="entry name" value="Hepar_II_III_C"/>
    <property type="match status" value="1"/>
</dbReference>
<dbReference type="Proteomes" id="UP000307440">
    <property type="component" value="Unassembled WGS sequence"/>
</dbReference>
<dbReference type="PANTHER" id="PTHR38045">
    <property type="entry name" value="CHROMOSOME 1, WHOLE GENOME SHOTGUN SEQUENCE"/>
    <property type="match status" value="1"/>
</dbReference>
<evidence type="ECO:0000256" key="3">
    <source>
        <dbReference type="SAM" id="Phobius"/>
    </source>
</evidence>
<feature type="transmembrane region" description="Helical" evidence="3">
    <location>
        <begin position="45"/>
        <end position="63"/>
    </location>
</feature>
<dbReference type="OrthoDB" id="3476529at2759"/>
<gene>
    <name evidence="5" type="ORF">FA15DRAFT_671131</name>
</gene>
<dbReference type="GO" id="GO:0016829">
    <property type="term" value="F:lyase activity"/>
    <property type="evidence" value="ECO:0007669"/>
    <property type="project" value="InterPro"/>
</dbReference>